<evidence type="ECO:0000313" key="2">
    <source>
        <dbReference type="EMBL" id="MBM7693260.1"/>
    </source>
</evidence>
<dbReference type="Pfam" id="PF09581">
    <property type="entry name" value="Spore_III_AF"/>
    <property type="match status" value="1"/>
</dbReference>
<dbReference type="NCBIfam" id="TIGR02896">
    <property type="entry name" value="spore_III_AF"/>
    <property type="match status" value="1"/>
</dbReference>
<keyword evidence="1" id="KW-0472">Membrane</keyword>
<evidence type="ECO:0000313" key="3">
    <source>
        <dbReference type="Proteomes" id="UP000823486"/>
    </source>
</evidence>
<feature type="transmembrane region" description="Helical" evidence="1">
    <location>
        <begin position="6"/>
        <end position="25"/>
    </location>
</feature>
<dbReference type="EMBL" id="JAFBFI010000011">
    <property type="protein sequence ID" value="MBM7693260.1"/>
    <property type="molecule type" value="Genomic_DNA"/>
</dbReference>
<keyword evidence="1" id="KW-0812">Transmembrane</keyword>
<feature type="transmembrane region" description="Helical" evidence="1">
    <location>
        <begin position="37"/>
        <end position="54"/>
    </location>
</feature>
<keyword evidence="3" id="KW-1185">Reference proteome</keyword>
<gene>
    <name evidence="2" type="ORF">JOC77_002700</name>
</gene>
<dbReference type="RefSeq" id="WP_204543965.1">
    <property type="nucleotide sequence ID" value="NZ_JAFBFI010000011.1"/>
</dbReference>
<dbReference type="InterPro" id="IPR014245">
    <property type="entry name" value="Spore_III_AF"/>
</dbReference>
<organism evidence="2 3">
    <name type="scientific">Peribacillus deserti</name>
    <dbReference type="NCBI Taxonomy" id="673318"/>
    <lineage>
        <taxon>Bacteria</taxon>
        <taxon>Bacillati</taxon>
        <taxon>Bacillota</taxon>
        <taxon>Bacilli</taxon>
        <taxon>Bacillales</taxon>
        <taxon>Bacillaceae</taxon>
        <taxon>Peribacillus</taxon>
    </lineage>
</organism>
<proteinExistence type="predicted"/>
<evidence type="ECO:0000256" key="1">
    <source>
        <dbReference type="SAM" id="Phobius"/>
    </source>
</evidence>
<name>A0ABS2QJB6_9BACI</name>
<reference evidence="2 3" key="1">
    <citation type="submission" date="2021-01" db="EMBL/GenBank/DDBJ databases">
        <title>Genomic Encyclopedia of Type Strains, Phase IV (KMG-IV): sequencing the most valuable type-strain genomes for metagenomic binning, comparative biology and taxonomic classification.</title>
        <authorList>
            <person name="Goeker M."/>
        </authorList>
    </citation>
    <scope>NUCLEOTIDE SEQUENCE [LARGE SCALE GENOMIC DNA]</scope>
    <source>
        <strain evidence="2 3">DSM 105482</strain>
    </source>
</reference>
<accession>A0ABS2QJB6</accession>
<protein>
    <submittedName>
        <fullName evidence="2">Stage III sporulation protein AF</fullName>
    </submittedName>
</protein>
<dbReference type="Proteomes" id="UP000823486">
    <property type="component" value="Unassembled WGS sequence"/>
</dbReference>
<sequence length="205" mass="23173">MQYLTAWVTNIILFILLATVIDLLLPNSTMQKYAKMVIGLLLIAIILSPILKLFSTDFEQVVSKALHTSQEQKNLENLIHDKKKEIQASQQAYILKQMAVQLKTDAKEELMNKYQMNVETVDLEAKQVDQPEFPKDIKSIHLTLKPADDTGSVETVAQVKIDTSTPRPSQYAETKEIKNFLAAKWSIEEEILSIELEGGGVNSER</sequence>
<comment type="caution">
    <text evidence="2">The sequence shown here is derived from an EMBL/GenBank/DDBJ whole genome shotgun (WGS) entry which is preliminary data.</text>
</comment>
<keyword evidence="1" id="KW-1133">Transmembrane helix</keyword>